<keyword evidence="3" id="KW-1185">Reference proteome</keyword>
<evidence type="ECO:0000256" key="1">
    <source>
        <dbReference type="SAM" id="MobiDB-lite"/>
    </source>
</evidence>
<dbReference type="KEGG" id="tua:125550323"/>
<dbReference type="OrthoDB" id="678614at2759"/>
<organism evidence="2 3">
    <name type="scientific">Triticum urartu</name>
    <name type="common">Red wild einkorn</name>
    <name type="synonym">Crithodium urartu</name>
    <dbReference type="NCBI Taxonomy" id="4572"/>
    <lineage>
        <taxon>Eukaryota</taxon>
        <taxon>Viridiplantae</taxon>
        <taxon>Streptophyta</taxon>
        <taxon>Embryophyta</taxon>
        <taxon>Tracheophyta</taxon>
        <taxon>Spermatophyta</taxon>
        <taxon>Magnoliopsida</taxon>
        <taxon>Liliopsida</taxon>
        <taxon>Poales</taxon>
        <taxon>Poaceae</taxon>
        <taxon>BOP clade</taxon>
        <taxon>Pooideae</taxon>
        <taxon>Triticodae</taxon>
        <taxon>Triticeae</taxon>
        <taxon>Triticinae</taxon>
        <taxon>Triticum</taxon>
    </lineage>
</organism>
<feature type="compositionally biased region" description="Basic residues" evidence="1">
    <location>
        <begin position="217"/>
        <end position="226"/>
    </location>
</feature>
<feature type="compositionally biased region" description="Basic and acidic residues" evidence="1">
    <location>
        <begin position="449"/>
        <end position="459"/>
    </location>
</feature>
<reference evidence="3" key="1">
    <citation type="journal article" date="2013" name="Nature">
        <title>Draft genome of the wheat A-genome progenitor Triticum urartu.</title>
        <authorList>
            <person name="Ling H.Q."/>
            <person name="Zhao S."/>
            <person name="Liu D."/>
            <person name="Wang J."/>
            <person name="Sun H."/>
            <person name="Zhang C."/>
            <person name="Fan H."/>
            <person name="Li D."/>
            <person name="Dong L."/>
            <person name="Tao Y."/>
            <person name="Gao C."/>
            <person name="Wu H."/>
            <person name="Li Y."/>
            <person name="Cui Y."/>
            <person name="Guo X."/>
            <person name="Zheng S."/>
            <person name="Wang B."/>
            <person name="Yu K."/>
            <person name="Liang Q."/>
            <person name="Yang W."/>
            <person name="Lou X."/>
            <person name="Chen J."/>
            <person name="Feng M."/>
            <person name="Jian J."/>
            <person name="Zhang X."/>
            <person name="Luo G."/>
            <person name="Jiang Y."/>
            <person name="Liu J."/>
            <person name="Wang Z."/>
            <person name="Sha Y."/>
            <person name="Zhang B."/>
            <person name="Wu H."/>
            <person name="Tang D."/>
            <person name="Shen Q."/>
            <person name="Xue P."/>
            <person name="Zou S."/>
            <person name="Wang X."/>
            <person name="Liu X."/>
            <person name="Wang F."/>
            <person name="Yang Y."/>
            <person name="An X."/>
            <person name="Dong Z."/>
            <person name="Zhang K."/>
            <person name="Zhang X."/>
            <person name="Luo M.C."/>
            <person name="Dvorak J."/>
            <person name="Tong Y."/>
            <person name="Wang J."/>
            <person name="Yang H."/>
            <person name="Li Z."/>
            <person name="Wang D."/>
            <person name="Zhang A."/>
            <person name="Wang J."/>
        </authorList>
    </citation>
    <scope>NUCLEOTIDE SEQUENCE</scope>
    <source>
        <strain evidence="3">cv. G1812</strain>
    </source>
</reference>
<name>A0A8R7U2I2_TRIUA</name>
<dbReference type="Proteomes" id="UP000015106">
    <property type="component" value="Chromosome 4"/>
</dbReference>
<dbReference type="SMR" id="A0A8R7U2I2"/>
<sequence length="508" mass="53428">MDAAAPSRRAGPRRDRPLIPPNYVSLRDLQELRLKEQAERRRRQEEEEAAARREAEQEEEERRLRKEAEEQAAARRAKEEEAVAARRVRDAAAAAEMKGSSSSSRAPFRYNERPRAGPRGEGSALNSGGAAGGSKGPGGDAADGTLGGGGGGRARDEGKGKASAGLIAGDPAETATSGKPNEKSNGEASGCQGTALGTSSVPGELAEVDTASYRGGVKPRYKNKGKKGFDGRSTETAMTGSLVEAVKASPPRVVDSENKGNAGSSNQSTGKASASSQGEAAEDSPLQGVKSDNKWNKKNKPSGGRQAGAPPSGDWPNRRRDQPRPSAEGSRGRRNGDGQGAVWEVKSDGLGGKQPEVEGKAHSHPPTESSSNRRRGSGQGMIRKGKFEDSGEKELVVEMRAHPHPAADSSSYQSSSGDQGMAGKARSEDFGDKQPVGRSSGDQGMNQEAKSERFEEKQSAVEMRAVKTYRGQRPGGCSRVNGTTRQPGSIWVPKAAAVPVRTEVGNIP</sequence>
<dbReference type="GeneID" id="125550323"/>
<reference evidence="2" key="2">
    <citation type="submission" date="2018-03" db="EMBL/GenBank/DDBJ databases">
        <title>The Triticum urartu genome reveals the dynamic nature of wheat genome evolution.</title>
        <authorList>
            <person name="Ling H."/>
            <person name="Ma B."/>
            <person name="Shi X."/>
            <person name="Liu H."/>
            <person name="Dong L."/>
            <person name="Sun H."/>
            <person name="Cao Y."/>
            <person name="Gao Q."/>
            <person name="Zheng S."/>
            <person name="Li Y."/>
            <person name="Yu Y."/>
            <person name="Du H."/>
            <person name="Qi M."/>
            <person name="Li Y."/>
            <person name="Yu H."/>
            <person name="Cui Y."/>
            <person name="Wang N."/>
            <person name="Chen C."/>
            <person name="Wu H."/>
            <person name="Zhao Y."/>
            <person name="Zhang J."/>
            <person name="Li Y."/>
            <person name="Zhou W."/>
            <person name="Zhang B."/>
            <person name="Hu W."/>
            <person name="Eijk M."/>
            <person name="Tang J."/>
            <person name="Witsenboer H."/>
            <person name="Zhao S."/>
            <person name="Li Z."/>
            <person name="Zhang A."/>
            <person name="Wang D."/>
            <person name="Liang C."/>
        </authorList>
    </citation>
    <scope>NUCLEOTIDE SEQUENCE [LARGE SCALE GENOMIC DNA]</scope>
    <source>
        <strain evidence="2">cv. G1812</strain>
    </source>
</reference>
<dbReference type="EnsemblPlants" id="TuG1812G0400000343.01.T01">
    <property type="protein sequence ID" value="TuG1812G0400000343.01.T01.cds342035"/>
    <property type="gene ID" value="TuG1812G0400000343.01"/>
</dbReference>
<dbReference type="Gramene" id="TuG1812G0400000343.01.T01">
    <property type="protein sequence ID" value="TuG1812G0400000343.01.T01.cds342035"/>
    <property type="gene ID" value="TuG1812G0400000343.01"/>
</dbReference>
<feature type="compositionally biased region" description="Basic and acidic residues" evidence="1">
    <location>
        <begin position="37"/>
        <end position="90"/>
    </location>
</feature>
<protein>
    <submittedName>
        <fullName evidence="2">Uncharacterized protein</fullName>
    </submittedName>
</protein>
<reference evidence="2" key="3">
    <citation type="submission" date="2022-06" db="UniProtKB">
        <authorList>
            <consortium name="EnsemblPlants"/>
        </authorList>
    </citation>
    <scope>IDENTIFICATION</scope>
</reference>
<evidence type="ECO:0000313" key="3">
    <source>
        <dbReference type="Proteomes" id="UP000015106"/>
    </source>
</evidence>
<proteinExistence type="predicted"/>
<feature type="compositionally biased region" description="Gly residues" evidence="1">
    <location>
        <begin position="129"/>
        <end position="152"/>
    </location>
</feature>
<accession>A0A8R7U2I2</accession>
<evidence type="ECO:0000313" key="2">
    <source>
        <dbReference type="EnsemblPlants" id="TuG1812G0400000343.01.T01.cds342035"/>
    </source>
</evidence>
<gene>
    <name evidence="2" type="primary">LOC125550323</name>
</gene>
<dbReference type="RefSeq" id="XP_048569251.1">
    <property type="nucleotide sequence ID" value="XM_048713294.1"/>
</dbReference>
<dbReference type="AlphaFoldDB" id="A0A8R7U2I2"/>
<feature type="compositionally biased region" description="Low complexity" evidence="1">
    <location>
        <begin position="406"/>
        <end position="419"/>
    </location>
</feature>
<feature type="compositionally biased region" description="Polar residues" evidence="1">
    <location>
        <begin position="191"/>
        <end position="201"/>
    </location>
</feature>
<feature type="compositionally biased region" description="Polar residues" evidence="1">
    <location>
        <begin position="259"/>
        <end position="278"/>
    </location>
</feature>
<feature type="region of interest" description="Disordered" evidence="1">
    <location>
        <begin position="37"/>
        <end position="460"/>
    </location>
</feature>
<feature type="region of interest" description="Disordered" evidence="1">
    <location>
        <begin position="469"/>
        <end position="488"/>
    </location>
</feature>
<feature type="compositionally biased region" description="Basic and acidic residues" evidence="1">
    <location>
        <begin position="385"/>
        <end position="401"/>
    </location>
</feature>
<feature type="region of interest" description="Disordered" evidence="1">
    <location>
        <begin position="1"/>
        <end position="24"/>
    </location>
</feature>